<feature type="transmembrane region" description="Helical" evidence="6">
    <location>
        <begin position="150"/>
        <end position="176"/>
    </location>
</feature>
<accession>A0ABW6IF09</accession>
<evidence type="ECO:0000313" key="8">
    <source>
        <dbReference type="EMBL" id="MFE4106778.1"/>
    </source>
</evidence>
<keyword evidence="4 6" id="KW-1133">Transmembrane helix</keyword>
<keyword evidence="5 6" id="KW-0472">Membrane</keyword>
<evidence type="ECO:0000256" key="5">
    <source>
        <dbReference type="ARBA" id="ARBA00023136"/>
    </source>
</evidence>
<feature type="transmembrane region" description="Helical" evidence="6">
    <location>
        <begin position="411"/>
        <end position="430"/>
    </location>
</feature>
<evidence type="ECO:0000256" key="3">
    <source>
        <dbReference type="ARBA" id="ARBA00022692"/>
    </source>
</evidence>
<keyword evidence="3 6" id="KW-0812">Transmembrane</keyword>
<dbReference type="InterPro" id="IPR005829">
    <property type="entry name" value="Sugar_transporter_CS"/>
</dbReference>
<dbReference type="Proteomes" id="UP001600165">
    <property type="component" value="Unassembled WGS sequence"/>
</dbReference>
<dbReference type="PANTHER" id="PTHR48022:SF2">
    <property type="entry name" value="PLASTIDIC GLUCOSE TRANSPORTER 4"/>
    <property type="match status" value="1"/>
</dbReference>
<comment type="subcellular location">
    <subcellularLocation>
        <location evidence="1">Cell membrane</location>
        <topology evidence="1">Multi-pass membrane protein</topology>
    </subcellularLocation>
</comment>
<evidence type="ECO:0000256" key="1">
    <source>
        <dbReference type="ARBA" id="ARBA00004651"/>
    </source>
</evidence>
<feature type="transmembrane region" description="Helical" evidence="6">
    <location>
        <begin position="373"/>
        <end position="391"/>
    </location>
</feature>
<dbReference type="InterPro" id="IPR020846">
    <property type="entry name" value="MFS_dom"/>
</dbReference>
<feature type="transmembrane region" description="Helical" evidence="6">
    <location>
        <begin position="57"/>
        <end position="80"/>
    </location>
</feature>
<dbReference type="PROSITE" id="PS50850">
    <property type="entry name" value="MFS"/>
    <property type="match status" value="1"/>
</dbReference>
<dbReference type="EMBL" id="JBHZOL010000071">
    <property type="protein sequence ID" value="MFE4106778.1"/>
    <property type="molecule type" value="Genomic_DNA"/>
</dbReference>
<dbReference type="InterPro" id="IPR050360">
    <property type="entry name" value="MFS_Sugar_Transporters"/>
</dbReference>
<evidence type="ECO:0000256" key="6">
    <source>
        <dbReference type="SAM" id="Phobius"/>
    </source>
</evidence>
<feature type="domain" description="Major facilitator superfamily (MFS) profile" evidence="7">
    <location>
        <begin position="26"/>
        <end position="465"/>
    </location>
</feature>
<feature type="transmembrane region" description="Helical" evidence="6">
    <location>
        <begin position="342"/>
        <end position="361"/>
    </location>
</feature>
<dbReference type="SUPFAM" id="SSF103473">
    <property type="entry name" value="MFS general substrate transporter"/>
    <property type="match status" value="1"/>
</dbReference>
<dbReference type="PROSITE" id="PS00217">
    <property type="entry name" value="SUGAR_TRANSPORT_2"/>
    <property type="match status" value="1"/>
</dbReference>
<feature type="transmembrane region" description="Helical" evidence="6">
    <location>
        <begin position="196"/>
        <end position="215"/>
    </location>
</feature>
<feature type="transmembrane region" description="Helical" evidence="6">
    <location>
        <begin position="117"/>
        <end position="138"/>
    </location>
</feature>
<name>A0ABW6IF09_9CYAN</name>
<dbReference type="Gene3D" id="1.20.1250.20">
    <property type="entry name" value="MFS general substrate transporter like domains"/>
    <property type="match status" value="1"/>
</dbReference>
<keyword evidence="9" id="KW-1185">Reference proteome</keyword>
<feature type="transmembrane region" description="Helical" evidence="6">
    <location>
        <begin position="92"/>
        <end position="111"/>
    </location>
</feature>
<dbReference type="InterPro" id="IPR005828">
    <property type="entry name" value="MFS_sugar_transport-like"/>
</dbReference>
<organism evidence="8 9">
    <name type="scientific">Almyronema epifaneia S1</name>
    <dbReference type="NCBI Taxonomy" id="2991925"/>
    <lineage>
        <taxon>Bacteria</taxon>
        <taxon>Bacillati</taxon>
        <taxon>Cyanobacteriota</taxon>
        <taxon>Cyanophyceae</taxon>
        <taxon>Nodosilineales</taxon>
        <taxon>Nodosilineaceae</taxon>
        <taxon>Almyronema</taxon>
        <taxon>Almyronema epifaneia</taxon>
    </lineage>
</organism>
<evidence type="ECO:0000313" key="9">
    <source>
        <dbReference type="Proteomes" id="UP001600165"/>
    </source>
</evidence>
<comment type="similarity">
    <text evidence="2">Belongs to the major facilitator superfamily. Sugar transporter (TC 2.A.1.1) family.</text>
</comment>
<feature type="transmembrane region" description="Helical" evidence="6">
    <location>
        <begin position="442"/>
        <end position="460"/>
    </location>
</feature>
<dbReference type="Pfam" id="PF00083">
    <property type="entry name" value="Sugar_tr"/>
    <property type="match status" value="1"/>
</dbReference>
<dbReference type="RefSeq" id="WP_377964850.1">
    <property type="nucleotide sequence ID" value="NZ_JBHZOL010000071.1"/>
</dbReference>
<dbReference type="InterPro" id="IPR036259">
    <property type="entry name" value="MFS_trans_sf"/>
</dbReference>
<feature type="transmembrane region" description="Helical" evidence="6">
    <location>
        <begin position="24"/>
        <end position="51"/>
    </location>
</feature>
<comment type="caution">
    <text evidence="8">The sequence shown here is derived from an EMBL/GenBank/DDBJ whole genome shotgun (WGS) entry which is preliminary data.</text>
</comment>
<proteinExistence type="inferred from homology"/>
<sequence length="476" mass="49824">MTIAAPVQSFEQRLDQSALTRPMWLLWGLSAGLIALDGFDFFIIGVALPFLQRDFGLGAGGTGAIAVAAIAGSLVGSLTLGPLTDRLGRQRMLIVDVAIFVLATAGTALAWNPASLIGFRFLVGLGIGADYPISVAYITENVPARLRGRMVVGAFSFQAVGALLGALTGLSTIAFFDHFYPGNPQLAIQYGWRVMLGVGLLLAMGVAGLRLSFLLESPRYYLAKGDYKAASTAASTLLASPITLTPATDPPEREPQLAYGALFTAAYRRRTLLASLPWFLQDIATYGIGIFTPTIIGALAFAGQDSFLLQAMAAAKGAAFVDLFLISGFVLAVWLIDRVGRIRLQMTGFVGMAAGLSLLALSDLVEPASQLKLGLVFAGFVVFNLLMNLGPNATTFLLSGEVFPTSIRASGAGFAAAFAKAGAVVGTYGLPVLQQAWGVPPLLFLLAGICLLAALVTYLAQVETTGRSLEAVDAAS</sequence>
<reference evidence="8 9" key="1">
    <citation type="submission" date="2024-10" db="EMBL/GenBank/DDBJ databases">
        <authorList>
            <person name="Ratan Roy A."/>
            <person name="Morales Sandoval P.H."/>
            <person name="De Los Santos Villalobos S."/>
            <person name="Chakraborty S."/>
            <person name="Mukherjee J."/>
        </authorList>
    </citation>
    <scope>NUCLEOTIDE SEQUENCE [LARGE SCALE GENOMIC DNA]</scope>
    <source>
        <strain evidence="8 9">S1</strain>
    </source>
</reference>
<protein>
    <submittedName>
        <fullName evidence="8">MFS transporter</fullName>
    </submittedName>
</protein>
<evidence type="ECO:0000256" key="4">
    <source>
        <dbReference type="ARBA" id="ARBA00022989"/>
    </source>
</evidence>
<evidence type="ECO:0000256" key="2">
    <source>
        <dbReference type="ARBA" id="ARBA00010992"/>
    </source>
</evidence>
<feature type="transmembrane region" description="Helical" evidence="6">
    <location>
        <begin position="314"/>
        <end position="336"/>
    </location>
</feature>
<dbReference type="PANTHER" id="PTHR48022">
    <property type="entry name" value="PLASTIDIC GLUCOSE TRANSPORTER 4"/>
    <property type="match status" value="1"/>
</dbReference>
<feature type="transmembrane region" description="Helical" evidence="6">
    <location>
        <begin position="283"/>
        <end position="302"/>
    </location>
</feature>
<gene>
    <name evidence="8" type="ORF">ACFVKH_10855</name>
</gene>
<evidence type="ECO:0000259" key="7">
    <source>
        <dbReference type="PROSITE" id="PS50850"/>
    </source>
</evidence>